<reference evidence="1" key="1">
    <citation type="journal article" date="2020" name="bioRxiv">
        <title>Whole genome comparisons of ergot fungi reveals the divergence and evolution of species within the genus Claviceps are the result of varying mechanisms driving genome evolution and host range expansion.</title>
        <authorList>
            <person name="Wyka S.A."/>
            <person name="Mondo S.J."/>
            <person name="Liu M."/>
            <person name="Dettman J."/>
            <person name="Nalam V."/>
            <person name="Broders K.D."/>
        </authorList>
    </citation>
    <scope>NUCLEOTIDE SEQUENCE</scope>
    <source>
        <strain evidence="1">CCC 1102</strain>
    </source>
</reference>
<gene>
    <name evidence="1" type="ORF">E4U56_005910</name>
</gene>
<evidence type="ECO:0000313" key="1">
    <source>
        <dbReference type="EMBL" id="KAG5957981.1"/>
    </source>
</evidence>
<name>A0A9P7MLF2_9HYPO</name>
<accession>A0A9P7MLF2</accession>
<evidence type="ECO:0000313" key="2">
    <source>
        <dbReference type="Proteomes" id="UP000784919"/>
    </source>
</evidence>
<sequence>MEVQAFRKSYGIPYRGTLRKSWLRKKTSGTHWARRKSDTAAGFGLFWVADLPRMSWQKTQRVVTGEVEELDMKDEELLEISGLDRQMIQDRCQHVRRSERHNSLSQRIT</sequence>
<organism evidence="1 2">
    <name type="scientific">Claviceps arundinis</name>
    <dbReference type="NCBI Taxonomy" id="1623583"/>
    <lineage>
        <taxon>Eukaryota</taxon>
        <taxon>Fungi</taxon>
        <taxon>Dikarya</taxon>
        <taxon>Ascomycota</taxon>
        <taxon>Pezizomycotina</taxon>
        <taxon>Sordariomycetes</taxon>
        <taxon>Hypocreomycetidae</taxon>
        <taxon>Hypocreales</taxon>
        <taxon>Clavicipitaceae</taxon>
        <taxon>Claviceps</taxon>
    </lineage>
</organism>
<proteinExistence type="predicted"/>
<dbReference type="AlphaFoldDB" id="A0A9P7MLF2"/>
<protein>
    <submittedName>
        <fullName evidence="1">Uncharacterized protein</fullName>
    </submittedName>
</protein>
<dbReference type="Proteomes" id="UP000784919">
    <property type="component" value="Unassembled WGS sequence"/>
</dbReference>
<comment type="caution">
    <text evidence="1">The sequence shown here is derived from an EMBL/GenBank/DDBJ whole genome shotgun (WGS) entry which is preliminary data.</text>
</comment>
<dbReference type="EMBL" id="SRPS01000441">
    <property type="protein sequence ID" value="KAG5957981.1"/>
    <property type="molecule type" value="Genomic_DNA"/>
</dbReference>